<feature type="domain" description="Glycine zipper 2TM" evidence="4">
    <location>
        <begin position="61"/>
        <end position="102"/>
    </location>
</feature>
<evidence type="ECO:0000259" key="4">
    <source>
        <dbReference type="Pfam" id="PF05433"/>
    </source>
</evidence>
<keyword evidence="3" id="KW-0732">Signal</keyword>
<feature type="signal peptide" evidence="3">
    <location>
        <begin position="1"/>
        <end position="19"/>
    </location>
</feature>
<proteinExistence type="predicted"/>
<keyword evidence="6" id="KW-1185">Reference proteome</keyword>
<sequence length="149" mass="15380">MIARILTLALVSLSLTACATSGYNRSGYGYGTAPGGYAYCQHCGVVDRIEVFYGERRAGGGGAVVGAIVGGVLGSQVGSGRGRDAATVAGAVAGGVAGHQIEKNVRGAPTYDVFVTMDDGRRLVLTQRDIYSLREGSRVRVSGNRARPL</sequence>
<comment type="caution">
    <text evidence="5">The sequence shown here is derived from an EMBL/GenBank/DDBJ whole genome shotgun (WGS) entry which is preliminary data.</text>
</comment>
<dbReference type="PANTHER" id="PTHR35603:SF2">
    <property type="entry name" value="OUTER MEMBRANE LIPOPROTEIN"/>
    <property type="match status" value="1"/>
</dbReference>
<evidence type="ECO:0000256" key="3">
    <source>
        <dbReference type="SAM" id="SignalP"/>
    </source>
</evidence>
<organism evidence="5 6">
    <name type="scientific">Pseudofulvimonas gallinarii</name>
    <dbReference type="NCBI Taxonomy" id="634155"/>
    <lineage>
        <taxon>Bacteria</taxon>
        <taxon>Pseudomonadati</taxon>
        <taxon>Pseudomonadota</taxon>
        <taxon>Gammaproteobacteria</taxon>
        <taxon>Lysobacterales</taxon>
        <taxon>Rhodanobacteraceae</taxon>
        <taxon>Pseudofulvimonas</taxon>
    </lineage>
</organism>
<reference evidence="5 6" key="1">
    <citation type="submission" date="2019-03" db="EMBL/GenBank/DDBJ databases">
        <title>Genomic Encyclopedia of Type Strains, Phase IV (KMG-IV): sequencing the most valuable type-strain genomes for metagenomic binning, comparative biology and taxonomic classification.</title>
        <authorList>
            <person name="Goeker M."/>
        </authorList>
    </citation>
    <scope>NUCLEOTIDE SEQUENCE [LARGE SCALE GENOMIC DNA]</scope>
    <source>
        <strain evidence="5 6">DSM 21944</strain>
    </source>
</reference>
<evidence type="ECO:0000313" key="5">
    <source>
        <dbReference type="EMBL" id="TCT00701.1"/>
    </source>
</evidence>
<dbReference type="AlphaFoldDB" id="A0A4R3LLA3"/>
<dbReference type="PROSITE" id="PS51257">
    <property type="entry name" value="PROKAR_LIPOPROTEIN"/>
    <property type="match status" value="1"/>
</dbReference>
<dbReference type="PANTHER" id="PTHR35603">
    <property type="match status" value="1"/>
</dbReference>
<evidence type="ECO:0000313" key="6">
    <source>
        <dbReference type="Proteomes" id="UP000294599"/>
    </source>
</evidence>
<gene>
    <name evidence="5" type="ORF">EDC25_10265</name>
</gene>
<evidence type="ECO:0000256" key="2">
    <source>
        <dbReference type="ARBA" id="ARBA00023136"/>
    </source>
</evidence>
<dbReference type="OrthoDB" id="5966509at2"/>
<evidence type="ECO:0000256" key="1">
    <source>
        <dbReference type="ARBA" id="ARBA00004370"/>
    </source>
</evidence>
<accession>A0A4R3LLA3</accession>
<comment type="subcellular location">
    <subcellularLocation>
        <location evidence="1">Membrane</location>
    </subcellularLocation>
</comment>
<dbReference type="EMBL" id="SMAF01000002">
    <property type="protein sequence ID" value="TCT00701.1"/>
    <property type="molecule type" value="Genomic_DNA"/>
</dbReference>
<dbReference type="Pfam" id="PF05433">
    <property type="entry name" value="Rick_17kDa_Anti"/>
    <property type="match status" value="1"/>
</dbReference>
<protein>
    <submittedName>
        <fullName evidence="5">Glycine zipper 2TM protein</fullName>
    </submittedName>
</protein>
<dbReference type="RefSeq" id="WP_123520824.1">
    <property type="nucleotide sequence ID" value="NZ_JBHLWF010000013.1"/>
</dbReference>
<dbReference type="InterPro" id="IPR008816">
    <property type="entry name" value="Gly_zipper_2TM_dom"/>
</dbReference>
<name>A0A4R3LLA3_9GAMM</name>
<dbReference type="Proteomes" id="UP000294599">
    <property type="component" value="Unassembled WGS sequence"/>
</dbReference>
<feature type="chain" id="PRO_5030099331" evidence="3">
    <location>
        <begin position="20"/>
        <end position="149"/>
    </location>
</feature>
<dbReference type="GO" id="GO:0019867">
    <property type="term" value="C:outer membrane"/>
    <property type="evidence" value="ECO:0007669"/>
    <property type="project" value="InterPro"/>
</dbReference>
<keyword evidence="2" id="KW-0472">Membrane</keyword>
<dbReference type="InterPro" id="IPR051407">
    <property type="entry name" value="Bact_OM_lipoprot/Surf_antigen"/>
</dbReference>